<evidence type="ECO:0000313" key="2">
    <source>
        <dbReference type="EMBL" id="QDU64618.1"/>
    </source>
</evidence>
<accession>A0A518BCA5</accession>
<evidence type="ECO:0000259" key="1">
    <source>
        <dbReference type="Pfam" id="PF01370"/>
    </source>
</evidence>
<dbReference type="PANTHER" id="PTHR48079:SF6">
    <property type="entry name" value="NAD(P)-BINDING DOMAIN-CONTAINING PROTEIN-RELATED"/>
    <property type="match status" value="1"/>
</dbReference>
<reference evidence="2 3" key="1">
    <citation type="submission" date="2019-02" db="EMBL/GenBank/DDBJ databases">
        <title>Deep-cultivation of Planctomycetes and their phenomic and genomic characterization uncovers novel biology.</title>
        <authorList>
            <person name="Wiegand S."/>
            <person name="Jogler M."/>
            <person name="Boedeker C."/>
            <person name="Pinto D."/>
            <person name="Vollmers J."/>
            <person name="Rivas-Marin E."/>
            <person name="Kohn T."/>
            <person name="Peeters S.H."/>
            <person name="Heuer A."/>
            <person name="Rast P."/>
            <person name="Oberbeckmann S."/>
            <person name="Bunk B."/>
            <person name="Jeske O."/>
            <person name="Meyerdierks A."/>
            <person name="Storesund J.E."/>
            <person name="Kallscheuer N."/>
            <person name="Luecker S."/>
            <person name="Lage O.M."/>
            <person name="Pohl T."/>
            <person name="Merkel B.J."/>
            <person name="Hornburger P."/>
            <person name="Mueller R.-W."/>
            <person name="Bruemmer F."/>
            <person name="Labrenz M."/>
            <person name="Spormann A.M."/>
            <person name="Op den Camp H."/>
            <person name="Overmann J."/>
            <person name="Amann R."/>
            <person name="Jetten M.S.M."/>
            <person name="Mascher T."/>
            <person name="Medema M.H."/>
            <person name="Devos D.P."/>
            <person name="Kaster A.-K."/>
            <person name="Ovreas L."/>
            <person name="Rohde M."/>
            <person name="Galperin M.Y."/>
            <person name="Jogler C."/>
        </authorList>
    </citation>
    <scope>NUCLEOTIDE SEQUENCE [LARGE SCALE GENOMIC DNA]</scope>
    <source>
        <strain evidence="2 3">Pan216</strain>
    </source>
</reference>
<gene>
    <name evidence="2" type="ORF">Pan216_55090</name>
</gene>
<dbReference type="InterPro" id="IPR001509">
    <property type="entry name" value="Epimerase_deHydtase"/>
</dbReference>
<feature type="domain" description="NAD-dependent epimerase/dehydratase" evidence="1">
    <location>
        <begin position="3"/>
        <end position="229"/>
    </location>
</feature>
<dbReference type="InterPro" id="IPR036291">
    <property type="entry name" value="NAD(P)-bd_dom_sf"/>
</dbReference>
<dbReference type="RefSeq" id="WP_145262944.1">
    <property type="nucleotide sequence ID" value="NZ_CP036279.1"/>
</dbReference>
<protein>
    <submittedName>
        <fullName evidence="2">3 beta-hydroxysteroid dehydrogenase/Delta 5--&gt;4-isomerase</fullName>
    </submittedName>
</protein>
<dbReference type="OrthoDB" id="9804595at2"/>
<dbReference type="EMBL" id="CP036279">
    <property type="protein sequence ID" value="QDU64618.1"/>
    <property type="molecule type" value="Genomic_DNA"/>
</dbReference>
<organism evidence="2 3">
    <name type="scientific">Kolteria novifilia</name>
    <dbReference type="NCBI Taxonomy" id="2527975"/>
    <lineage>
        <taxon>Bacteria</taxon>
        <taxon>Pseudomonadati</taxon>
        <taxon>Planctomycetota</taxon>
        <taxon>Planctomycetia</taxon>
        <taxon>Kolteriales</taxon>
        <taxon>Kolteriaceae</taxon>
        <taxon>Kolteria</taxon>
    </lineage>
</organism>
<keyword evidence="3" id="KW-1185">Reference proteome</keyword>
<dbReference type="InterPro" id="IPR051783">
    <property type="entry name" value="NAD(P)-dependent_oxidoreduct"/>
</dbReference>
<dbReference type="SUPFAM" id="SSF51735">
    <property type="entry name" value="NAD(P)-binding Rossmann-fold domains"/>
    <property type="match status" value="1"/>
</dbReference>
<name>A0A518BCA5_9BACT</name>
<dbReference type="Pfam" id="PF01370">
    <property type="entry name" value="Epimerase"/>
    <property type="match status" value="1"/>
</dbReference>
<dbReference type="Gene3D" id="3.40.50.720">
    <property type="entry name" value="NAD(P)-binding Rossmann-like Domain"/>
    <property type="match status" value="1"/>
</dbReference>
<dbReference type="PANTHER" id="PTHR48079">
    <property type="entry name" value="PROTEIN YEEZ"/>
    <property type="match status" value="1"/>
</dbReference>
<sequence>MDLVTGATGFLGGQLVNELLSQEKRVRILCRSEPTNASFDTSRVEVARGDLTDAASVEDATKDVERIFHVAGRVDFHPWRRKELLAVNEQGTRHVMSAAERAGVSRVVHVSSVSTIGATSDPTKPLNEEDFGTGEGLQLPYPQSKYRAEKVALEYASRGLPVVICNPTFFGGPGDKYLSSARTIVSFLKGQVWFGLTKGGMCYTDARDIVSGLVAAMEKGTPGERYILGGTNLALHEYHAILAKLTGHRAPRFRIPPWLAMGIAPLGRVYYGIQGKKIYVGVGDVRLASHCWHFDYTKAGRDLGLVCRSPEESLHDTVEWLKTEWKE</sequence>
<dbReference type="AlphaFoldDB" id="A0A518BCA5"/>
<evidence type="ECO:0000313" key="3">
    <source>
        <dbReference type="Proteomes" id="UP000317093"/>
    </source>
</evidence>
<dbReference type="GO" id="GO:0016853">
    <property type="term" value="F:isomerase activity"/>
    <property type="evidence" value="ECO:0007669"/>
    <property type="project" value="UniProtKB-KW"/>
</dbReference>
<dbReference type="Proteomes" id="UP000317093">
    <property type="component" value="Chromosome"/>
</dbReference>
<dbReference type="KEGG" id="knv:Pan216_55090"/>
<dbReference type="GO" id="GO:0004029">
    <property type="term" value="F:aldehyde dehydrogenase (NAD+) activity"/>
    <property type="evidence" value="ECO:0007669"/>
    <property type="project" value="TreeGrafter"/>
</dbReference>
<keyword evidence="2" id="KW-0413">Isomerase</keyword>
<dbReference type="GO" id="GO:0005737">
    <property type="term" value="C:cytoplasm"/>
    <property type="evidence" value="ECO:0007669"/>
    <property type="project" value="TreeGrafter"/>
</dbReference>
<proteinExistence type="predicted"/>